<evidence type="ECO:0000256" key="1">
    <source>
        <dbReference type="ARBA" id="ARBA00022468"/>
    </source>
</evidence>
<dbReference type="SUPFAM" id="SSF111347">
    <property type="entry name" value="Rap/Ran-GAP"/>
    <property type="match status" value="1"/>
</dbReference>
<dbReference type="GO" id="GO:0051056">
    <property type="term" value="P:regulation of small GTPase mediated signal transduction"/>
    <property type="evidence" value="ECO:0007669"/>
    <property type="project" value="InterPro"/>
</dbReference>
<dbReference type="Gene3D" id="3.40.50.11210">
    <property type="entry name" value="Rap/Ran-GAP"/>
    <property type="match status" value="1"/>
</dbReference>
<keyword evidence="5" id="KW-1185">Reference proteome</keyword>
<feature type="domain" description="Rap-GAP" evidence="3">
    <location>
        <begin position="433"/>
        <end position="647"/>
    </location>
</feature>
<dbReference type="PANTHER" id="PTHR15711:SF32">
    <property type="entry name" value="RAP GTPASE ACTIVATING PROTEIN 1, ISOFORM H"/>
    <property type="match status" value="1"/>
</dbReference>
<dbReference type="PROSITE" id="PS50085">
    <property type="entry name" value="RAPGAP"/>
    <property type="match status" value="1"/>
</dbReference>
<comment type="caution">
    <text evidence="4">The sequence shown here is derived from an EMBL/GenBank/DDBJ whole genome shotgun (WGS) entry which is preliminary data.</text>
</comment>
<dbReference type="Gene3D" id="6.10.140.210">
    <property type="match status" value="1"/>
</dbReference>
<reference evidence="4" key="1">
    <citation type="submission" date="2021-02" db="EMBL/GenBank/DDBJ databases">
        <authorList>
            <person name="Nowell W R."/>
        </authorList>
    </citation>
    <scope>NUCLEOTIDE SEQUENCE</scope>
</reference>
<dbReference type="InterPro" id="IPR050989">
    <property type="entry name" value="Rap1_Ran_GAP"/>
</dbReference>
<dbReference type="Pfam" id="PF02145">
    <property type="entry name" value="Rap_GAP"/>
    <property type="match status" value="1"/>
</dbReference>
<evidence type="ECO:0000313" key="4">
    <source>
        <dbReference type="EMBL" id="CAF0742371.1"/>
    </source>
</evidence>
<dbReference type="GO" id="GO:0005737">
    <property type="term" value="C:cytoplasm"/>
    <property type="evidence" value="ECO:0007669"/>
    <property type="project" value="TreeGrafter"/>
</dbReference>
<dbReference type="EMBL" id="CAJNOL010000013">
    <property type="protein sequence ID" value="CAF0742371.1"/>
    <property type="molecule type" value="Genomic_DNA"/>
</dbReference>
<dbReference type="FunFam" id="3.40.50.11210:FF:000001">
    <property type="entry name" value="Ral GTPase-activating protein subunit alpha-1 isoform 1"/>
    <property type="match status" value="1"/>
</dbReference>
<feature type="compositionally biased region" description="Low complexity" evidence="2">
    <location>
        <begin position="45"/>
        <end position="55"/>
    </location>
</feature>
<evidence type="ECO:0000259" key="3">
    <source>
        <dbReference type="PROSITE" id="PS50085"/>
    </source>
</evidence>
<keyword evidence="1" id="KW-0343">GTPase activation</keyword>
<feature type="compositionally biased region" description="Basic and acidic residues" evidence="2">
    <location>
        <begin position="1"/>
        <end position="19"/>
    </location>
</feature>
<dbReference type="GO" id="GO:0005096">
    <property type="term" value="F:GTPase activator activity"/>
    <property type="evidence" value="ECO:0007669"/>
    <property type="project" value="UniProtKB-KW"/>
</dbReference>
<evidence type="ECO:0000256" key="2">
    <source>
        <dbReference type="SAM" id="MobiDB-lite"/>
    </source>
</evidence>
<dbReference type="InterPro" id="IPR000331">
    <property type="entry name" value="Rap/Ran_GAP_dom"/>
</dbReference>
<gene>
    <name evidence="4" type="ORF">JXQ802_LOCUS1199</name>
</gene>
<dbReference type="Pfam" id="PF21022">
    <property type="entry name" value="Rap-GAP_dimer"/>
    <property type="match status" value="1"/>
</dbReference>
<feature type="region of interest" description="Disordered" evidence="2">
    <location>
        <begin position="87"/>
        <end position="170"/>
    </location>
</feature>
<sequence length="907" mass="103270">MQSSHTTHDLYQEDNECNKHKPVKHVRSHDIDYQKHQRQQKQRQHSPFGSHSAMSSSFRHSIRNLTSCASLSLTKYTIIIMLKSLRRRRKSSRTPENVHHNSSKTEATSVLEDNHQQPSKPLLMPKRSFSSSPSSNKNKCRTESTISSAGNNTSSSVKTHKSSNEKKNVEISNTSAFNSSLQVKSTTKDDILLSNSRTLSSKEISTSLVNLMGTASNSAPIDNTTQMPTREIRPRKDSVLSLIQNYTHISSTPAAPVERIGYFESSSNVSSPYMAESSSSQQIVYTGNNHFGNLASTSYTKLTNHYTWCYESSASIQTNSGTSFDECLPCLETDDKPLIYREQFESTEHFNWYGISDIHGPVIISYKYSNDQDKQRYVMAILRARQRTSIESLLDIPSSLSSIDILRRICDQCGITDIEYFDPVLCDGSHDLLIKYDESYVSKTHKFGIIYQRENQLTEEDIFSNETHSIAMDNFLDFIGNRVKLKDFQGFRGGLDVKSDHTGTESIYEQFNNHEIMFHVSTLLPHSKIERQQLERKRHIGNDIVAIVFQENETIFNPECIASQFLHVYIVVTPLDNDGTRFKVSVIRRDSVPLFGPFLNHSNVFYCDQIFKQWLLIKLINAEMASYKASTFQKYQERTKMNLFENLYHTLHDNNRPFMNFIFNHSQYKHECDIEQQKEDAQSYSSTKIYDRHADNSLLGSVRRRFIAPKLRAQHSVTPPPTTIIVSTPSSNNISDLKSKANSMTMDLKQSASKESITNICTNGKISSTFFLPKNQIPQMEKSNTNYSLLEPENVDSSSSSGSNSKFLSPTAYLSTPSNHFNHKVDSYSPTSSFNFNKLSIDDIDHNQLLLDDLQSSSRDDLIKFVVALQQQHATKLAQMDENHSKALKQLEIQLIQQQHIVDGDSS</sequence>
<proteinExistence type="predicted"/>
<protein>
    <recommendedName>
        <fullName evidence="3">Rap-GAP domain-containing protein</fullName>
    </recommendedName>
</protein>
<dbReference type="Proteomes" id="UP000663870">
    <property type="component" value="Unassembled WGS sequence"/>
</dbReference>
<name>A0A813NNL1_9BILA</name>
<organism evidence="4 5">
    <name type="scientific">Rotaria sordida</name>
    <dbReference type="NCBI Taxonomy" id="392033"/>
    <lineage>
        <taxon>Eukaryota</taxon>
        <taxon>Metazoa</taxon>
        <taxon>Spiralia</taxon>
        <taxon>Gnathifera</taxon>
        <taxon>Rotifera</taxon>
        <taxon>Eurotatoria</taxon>
        <taxon>Bdelloidea</taxon>
        <taxon>Philodinida</taxon>
        <taxon>Philodinidae</taxon>
        <taxon>Rotaria</taxon>
    </lineage>
</organism>
<feature type="region of interest" description="Disordered" evidence="2">
    <location>
        <begin position="1"/>
        <end position="55"/>
    </location>
</feature>
<feature type="compositionally biased region" description="Polar residues" evidence="2">
    <location>
        <begin position="143"/>
        <end position="157"/>
    </location>
</feature>
<dbReference type="AlphaFoldDB" id="A0A813NNL1"/>
<accession>A0A813NNL1</accession>
<dbReference type="InterPro" id="IPR035974">
    <property type="entry name" value="Rap/Ran-GAP_sf"/>
</dbReference>
<evidence type="ECO:0000313" key="5">
    <source>
        <dbReference type="Proteomes" id="UP000663870"/>
    </source>
</evidence>
<dbReference type="PANTHER" id="PTHR15711">
    <property type="entry name" value="RAP GTPASE-ACTIVATING PROTEIN"/>
    <property type="match status" value="1"/>
</dbReference>